<sequence>MTLLTMRNPASAASPTFETNRSGELEVFVQVAEHGSFSAAARHLGVSPSATSKIVARMEARLGAQLLLRSTRRVQLTPEGRQLYERGQRVLADLQEAEAAASLRSTPKGVVRINSSSSTGQAILVPLMARLMQQYPGLVLDLSFTDEVVDLMEARADIAIRWGKLPASDMVARLLGHTRQVMVAAPAYLDAHGVPTHPNALGGHVRIGWNYQRTVPHWPFRVAGQDVEVPIGELLRVNDGDVMRNLAVEGVGLARLSLFHAWHDIAAGRLQVVLEAFNTGVLEPIHAVYLGKPERLPSRTRAVLDFLKAHVDLAHAETLPKQWCRG</sequence>
<name>A0ABV4AYF8_9BURK</name>
<evidence type="ECO:0000256" key="4">
    <source>
        <dbReference type="ARBA" id="ARBA00023163"/>
    </source>
</evidence>
<evidence type="ECO:0000313" key="6">
    <source>
        <dbReference type="EMBL" id="MEY2250174.1"/>
    </source>
</evidence>
<organism evidence="6 7">
    <name type="scientific">Comamonas sediminis</name>
    <dbReference type="NCBI Taxonomy" id="1783360"/>
    <lineage>
        <taxon>Bacteria</taxon>
        <taxon>Pseudomonadati</taxon>
        <taxon>Pseudomonadota</taxon>
        <taxon>Betaproteobacteria</taxon>
        <taxon>Burkholderiales</taxon>
        <taxon>Comamonadaceae</taxon>
        <taxon>Comamonas</taxon>
    </lineage>
</organism>
<dbReference type="InterPro" id="IPR005119">
    <property type="entry name" value="LysR_subst-bd"/>
</dbReference>
<dbReference type="PANTHER" id="PTHR30537">
    <property type="entry name" value="HTH-TYPE TRANSCRIPTIONAL REGULATOR"/>
    <property type="match status" value="1"/>
</dbReference>
<dbReference type="Gene3D" id="1.10.10.10">
    <property type="entry name" value="Winged helix-like DNA-binding domain superfamily/Winged helix DNA-binding domain"/>
    <property type="match status" value="1"/>
</dbReference>
<feature type="domain" description="HTH lysR-type" evidence="5">
    <location>
        <begin position="25"/>
        <end position="77"/>
    </location>
</feature>
<proteinExistence type="inferred from homology"/>
<dbReference type="Gene3D" id="3.40.190.290">
    <property type="match status" value="1"/>
</dbReference>
<protein>
    <submittedName>
        <fullName evidence="6">LysR family transcriptional regulator</fullName>
    </submittedName>
</protein>
<dbReference type="InterPro" id="IPR058163">
    <property type="entry name" value="LysR-type_TF_proteobact-type"/>
</dbReference>
<gene>
    <name evidence="6" type="ORF">AB7A72_04090</name>
</gene>
<dbReference type="PROSITE" id="PS50931">
    <property type="entry name" value="HTH_LYSR"/>
    <property type="match status" value="1"/>
</dbReference>
<accession>A0ABV4AYF8</accession>
<dbReference type="SUPFAM" id="SSF53850">
    <property type="entry name" value="Periplasmic binding protein-like II"/>
    <property type="match status" value="1"/>
</dbReference>
<keyword evidence="2" id="KW-0805">Transcription regulation</keyword>
<evidence type="ECO:0000256" key="1">
    <source>
        <dbReference type="ARBA" id="ARBA00009437"/>
    </source>
</evidence>
<dbReference type="SUPFAM" id="SSF46785">
    <property type="entry name" value="Winged helix' DNA-binding domain"/>
    <property type="match status" value="1"/>
</dbReference>
<dbReference type="Pfam" id="PF00126">
    <property type="entry name" value="HTH_1"/>
    <property type="match status" value="1"/>
</dbReference>
<evidence type="ECO:0000256" key="2">
    <source>
        <dbReference type="ARBA" id="ARBA00023015"/>
    </source>
</evidence>
<dbReference type="InterPro" id="IPR036388">
    <property type="entry name" value="WH-like_DNA-bd_sf"/>
</dbReference>
<keyword evidence="7" id="KW-1185">Reference proteome</keyword>
<dbReference type="Pfam" id="PF03466">
    <property type="entry name" value="LysR_substrate"/>
    <property type="match status" value="1"/>
</dbReference>
<dbReference type="Proteomes" id="UP001562178">
    <property type="component" value="Unassembled WGS sequence"/>
</dbReference>
<dbReference type="InterPro" id="IPR000847">
    <property type="entry name" value="LysR_HTH_N"/>
</dbReference>
<evidence type="ECO:0000313" key="7">
    <source>
        <dbReference type="Proteomes" id="UP001562178"/>
    </source>
</evidence>
<comment type="caution">
    <text evidence="6">The sequence shown here is derived from an EMBL/GenBank/DDBJ whole genome shotgun (WGS) entry which is preliminary data.</text>
</comment>
<keyword evidence="4" id="KW-0804">Transcription</keyword>
<dbReference type="EMBL" id="JBGBDC010000001">
    <property type="protein sequence ID" value="MEY2250174.1"/>
    <property type="molecule type" value="Genomic_DNA"/>
</dbReference>
<comment type="similarity">
    <text evidence="1">Belongs to the LysR transcriptional regulatory family.</text>
</comment>
<dbReference type="InterPro" id="IPR036390">
    <property type="entry name" value="WH_DNA-bd_sf"/>
</dbReference>
<dbReference type="PANTHER" id="PTHR30537:SF71">
    <property type="entry name" value="TRANSCRIPTIONAL REGULATORY PROTEIN"/>
    <property type="match status" value="1"/>
</dbReference>
<evidence type="ECO:0000259" key="5">
    <source>
        <dbReference type="PROSITE" id="PS50931"/>
    </source>
</evidence>
<reference evidence="6 7" key="1">
    <citation type="journal article" date="2016" name="Int. J. Syst. Evol. Microbiol.">
        <title>Description of Comamonas sediminis sp. nov., isolated from lagoon sediments.</title>
        <authorList>
            <person name="Subhash Y."/>
            <person name="Bang J.J."/>
            <person name="You T.H."/>
            <person name="Lee S.S."/>
        </authorList>
    </citation>
    <scope>NUCLEOTIDE SEQUENCE [LARGE SCALE GENOMIC DNA]</scope>
    <source>
        <strain evidence="6 7">JCM 31169</strain>
    </source>
</reference>
<evidence type="ECO:0000256" key="3">
    <source>
        <dbReference type="ARBA" id="ARBA00023125"/>
    </source>
</evidence>
<keyword evidence="3" id="KW-0238">DNA-binding</keyword>